<keyword evidence="3" id="KW-1185">Reference proteome</keyword>
<evidence type="ECO:0000313" key="2">
    <source>
        <dbReference type="EMBL" id="KND00433.1"/>
    </source>
</evidence>
<dbReference type="InterPro" id="IPR001900">
    <property type="entry name" value="RNase_II/R"/>
</dbReference>
<reference evidence="2 3" key="1">
    <citation type="submission" date="2009-08" db="EMBL/GenBank/DDBJ databases">
        <title>The Genome Sequence of Spizellomyces punctatus strain DAOM BR117.</title>
        <authorList>
            <consortium name="The Broad Institute Genome Sequencing Platform"/>
            <person name="Russ C."/>
            <person name="Cuomo C."/>
            <person name="Shea T."/>
            <person name="Young S.K."/>
            <person name="Zeng Q."/>
            <person name="Koehrsen M."/>
            <person name="Haas B."/>
            <person name="Borodovsky M."/>
            <person name="Guigo R."/>
            <person name="Alvarado L."/>
            <person name="Berlin A."/>
            <person name="Bochicchio J."/>
            <person name="Borenstein D."/>
            <person name="Chapman S."/>
            <person name="Chen Z."/>
            <person name="Engels R."/>
            <person name="Freedman E."/>
            <person name="Gellesch M."/>
            <person name="Goldberg J."/>
            <person name="Griggs A."/>
            <person name="Gujja S."/>
            <person name="Heiman D."/>
            <person name="Hepburn T."/>
            <person name="Howarth C."/>
            <person name="Jen D."/>
            <person name="Larson L."/>
            <person name="Lewis B."/>
            <person name="Mehta T."/>
            <person name="Park D."/>
            <person name="Pearson M."/>
            <person name="Roberts A."/>
            <person name="Saif S."/>
            <person name="Shenoy N."/>
            <person name="Sisk P."/>
            <person name="Stolte C."/>
            <person name="Sykes S."/>
            <person name="Thomson T."/>
            <person name="Walk T."/>
            <person name="White J."/>
            <person name="Yandava C."/>
            <person name="Burger G."/>
            <person name="Gray M.W."/>
            <person name="Holland P.W.H."/>
            <person name="King N."/>
            <person name="Lang F.B.F."/>
            <person name="Roger A.J."/>
            <person name="Ruiz-Trillo I."/>
            <person name="Lander E."/>
            <person name="Nusbaum C."/>
        </authorList>
    </citation>
    <scope>NUCLEOTIDE SEQUENCE [LARGE SCALE GENOMIC DNA]</scope>
    <source>
        <strain evidence="2 3">DAOM BR117</strain>
    </source>
</reference>
<gene>
    <name evidence="2" type="ORF">SPPG_04752</name>
</gene>
<dbReference type="GO" id="GO:0000175">
    <property type="term" value="F:3'-5'-RNA exonuclease activity"/>
    <property type="evidence" value="ECO:0007669"/>
    <property type="project" value="TreeGrafter"/>
</dbReference>
<dbReference type="GO" id="GO:0003723">
    <property type="term" value="F:RNA binding"/>
    <property type="evidence" value="ECO:0007669"/>
    <property type="project" value="InterPro"/>
</dbReference>
<dbReference type="PANTHER" id="PTHR23355:SF65">
    <property type="entry name" value="EXORIBONUCLEASE CYT-4, PUTATIVE (AFU_ORTHOLOGUE AFUA_7G01550)-RELATED"/>
    <property type="match status" value="1"/>
</dbReference>
<dbReference type="Pfam" id="PF00773">
    <property type="entry name" value="RNB"/>
    <property type="match status" value="1"/>
</dbReference>
<dbReference type="eggNOG" id="KOG2102">
    <property type="taxonomic scope" value="Eukaryota"/>
</dbReference>
<protein>
    <recommendedName>
        <fullName evidence="1">RNB domain-containing protein</fullName>
    </recommendedName>
</protein>
<feature type="domain" description="RNB" evidence="1">
    <location>
        <begin position="498"/>
        <end position="872"/>
    </location>
</feature>
<name>A0A0L0HH41_SPIPD</name>
<dbReference type="OrthoDB" id="2285229at2759"/>
<dbReference type="SUPFAM" id="SSF50249">
    <property type="entry name" value="Nucleic acid-binding proteins"/>
    <property type="match status" value="1"/>
</dbReference>
<dbReference type="InterPro" id="IPR056624">
    <property type="entry name" value="WH_CYT4"/>
</dbReference>
<dbReference type="Proteomes" id="UP000053201">
    <property type="component" value="Unassembled WGS sequence"/>
</dbReference>
<dbReference type="VEuPathDB" id="FungiDB:SPPG_04752"/>
<dbReference type="GO" id="GO:0000932">
    <property type="term" value="C:P-body"/>
    <property type="evidence" value="ECO:0007669"/>
    <property type="project" value="TreeGrafter"/>
</dbReference>
<dbReference type="RefSeq" id="XP_016608472.1">
    <property type="nucleotide sequence ID" value="XM_016752985.1"/>
</dbReference>
<dbReference type="InterPro" id="IPR012340">
    <property type="entry name" value="NA-bd_OB-fold"/>
</dbReference>
<dbReference type="SMART" id="SM00955">
    <property type="entry name" value="RNB"/>
    <property type="match status" value="1"/>
</dbReference>
<organism evidence="2 3">
    <name type="scientific">Spizellomyces punctatus (strain DAOM BR117)</name>
    <dbReference type="NCBI Taxonomy" id="645134"/>
    <lineage>
        <taxon>Eukaryota</taxon>
        <taxon>Fungi</taxon>
        <taxon>Fungi incertae sedis</taxon>
        <taxon>Chytridiomycota</taxon>
        <taxon>Chytridiomycota incertae sedis</taxon>
        <taxon>Chytridiomycetes</taxon>
        <taxon>Spizellomycetales</taxon>
        <taxon>Spizellomycetaceae</taxon>
        <taxon>Spizellomyces</taxon>
    </lineage>
</organism>
<dbReference type="GeneID" id="27688183"/>
<dbReference type="Pfam" id="PF23216">
    <property type="entry name" value="WHD_CYT4"/>
    <property type="match status" value="1"/>
</dbReference>
<dbReference type="STRING" id="645134.A0A0L0HH41"/>
<dbReference type="EMBL" id="KQ257456">
    <property type="protein sequence ID" value="KND00433.1"/>
    <property type="molecule type" value="Genomic_DNA"/>
</dbReference>
<accession>A0A0L0HH41</accession>
<dbReference type="GO" id="GO:0006402">
    <property type="term" value="P:mRNA catabolic process"/>
    <property type="evidence" value="ECO:0007669"/>
    <property type="project" value="TreeGrafter"/>
</dbReference>
<dbReference type="InParanoid" id="A0A0L0HH41"/>
<dbReference type="PANTHER" id="PTHR23355">
    <property type="entry name" value="RIBONUCLEASE"/>
    <property type="match status" value="1"/>
</dbReference>
<sequence>MIRCCRTRRATWLLSGIPGLPVGAVRSRLPCTGRPKVQSPTQRSLQVTAFPLKEVDLEDISTGDRTASLRAVEEADDLEDRIVVPDLAPGDFVEIRRGDKTYVGCLAKTPEYDTFGAEYRTILYNGHFLLHRAGDVTFQAPEWAYSSVVQKPISNSFATAGLSPESAALLTAAGIPTTAIAHIENFREAAETYAYTMRQRFASAYRIFGEQKKARSVTVDSVARWVFYGDGDGDPTPAELYATYNFLLRNVRLYKPVKPRHMRTNREFILRSAAESERIRWMWDQVRAAGAAGEQKKTNELREFLRKARRLVEWHRDSKHDLETASKKRPAVKFTDTDHSFIAALKDAALEPDVFPSPYRQVALGGILKALYPLYGNKPGSREAMQMLKEIGIWTPWENTSLYQTSEKGKMVTLEGHGLSTYAEDVAQQAQLLGKQMLVREFQFDDEGKLRVEQSNGKASTNEGLNQKVLDLVKSMIIAPTDPTEISFYATDPCAQIRRDFGNLPVYVIDDPTAHELDDGMSVEETPDGLWVHVHIADPTAYIPPSHPLSLTAQLRGNSVYLPERHYPMMPDFLSNERFNLGVSQCAMTFSARVGENGEILDCDVKPSIVRNVKIIHYDDVDEVLDWSNVYGVQLHDHQRTPWVRQVLAKRNVKPGVSGDSAKDVSQNGVEDLRKLQKTMERAFRSRLQNGGFLSDQPEFRIGLEPYPQPFTPLLPTEPYYPPNETWPTINLSVNGAGHLSPSHLMVAECMILAGRIAAKWCTENGVPAMYRGQPNLLDHVRSKNLPFHTAEKVLSNVLKAQDPTSGVIPFGEFRKLLPYMPGAVMDVTPVAHYSMGIPGVGSSAGYVKVTSPLRRFKDMVVHWNMKAHMLKEKIPFNLDAVGSIADRMLDIEKRTKVLTDRTDRFWACEWIRRREVLARRGERDKAPGWKMPYVDFREQIDDRQYNALSKSEGEVYNALVTGIDTRSGAMWVILTDLGGVAANVAIGRGVGLTPGSGGPDLVGKEVKVRVERVDPQRGNITVRVVEG</sequence>
<proteinExistence type="predicted"/>
<dbReference type="AlphaFoldDB" id="A0A0L0HH41"/>
<evidence type="ECO:0000259" key="1">
    <source>
        <dbReference type="SMART" id="SM00955"/>
    </source>
</evidence>
<dbReference type="InterPro" id="IPR050180">
    <property type="entry name" value="RNR_Ribonuclease"/>
</dbReference>
<evidence type="ECO:0000313" key="3">
    <source>
        <dbReference type="Proteomes" id="UP000053201"/>
    </source>
</evidence>
<dbReference type="OMA" id="LRRYMDM"/>